<name>A0AAN8U4H6_SOLBU</name>
<comment type="caution">
    <text evidence="2">The sequence shown here is derived from an EMBL/GenBank/DDBJ whole genome shotgun (WGS) entry which is preliminary data.</text>
</comment>
<sequence>MVIETANRSVDVGLFTMTESISFEYPNPDFSDFDKDKDKSCFKVGQVWVVYDTLDGMPRLYGIIREILSPKFKLCITWLEPKPLNETKWLYEGFLSSVVGSK</sequence>
<evidence type="ECO:0000313" key="3">
    <source>
        <dbReference type="Proteomes" id="UP001371456"/>
    </source>
</evidence>
<gene>
    <name evidence="2" type="ORF">RDI58_001133</name>
</gene>
<protein>
    <recommendedName>
        <fullName evidence="1">DUF3444 domain-containing protein</fullName>
    </recommendedName>
</protein>
<dbReference type="Pfam" id="PF11926">
    <property type="entry name" value="DUF3444"/>
    <property type="match status" value="1"/>
</dbReference>
<accession>A0AAN8U4H6</accession>
<feature type="domain" description="DUF3444" evidence="1">
    <location>
        <begin position="21"/>
        <end position="96"/>
    </location>
</feature>
<reference evidence="2 3" key="1">
    <citation type="submission" date="2024-02" db="EMBL/GenBank/DDBJ databases">
        <title>de novo genome assembly of Solanum bulbocastanum strain 11H21.</title>
        <authorList>
            <person name="Hosaka A.J."/>
        </authorList>
    </citation>
    <scope>NUCLEOTIDE SEQUENCE [LARGE SCALE GENOMIC DNA]</scope>
    <source>
        <tissue evidence="2">Young leaves</tissue>
    </source>
</reference>
<dbReference type="EMBL" id="JBANQN010000001">
    <property type="protein sequence ID" value="KAK6803349.1"/>
    <property type="molecule type" value="Genomic_DNA"/>
</dbReference>
<dbReference type="PANTHER" id="PTHR45089">
    <property type="entry name" value="DNAJ HEAT SHOCK AMINO-TERMINAL DOMAIN PROTEIN-RELATED"/>
    <property type="match status" value="1"/>
</dbReference>
<evidence type="ECO:0000259" key="1">
    <source>
        <dbReference type="Pfam" id="PF11926"/>
    </source>
</evidence>
<dbReference type="PANTHER" id="PTHR45089:SF24">
    <property type="entry name" value="DNAJ HEAT SHOCK N-TERMINAL DOMAIN-CONTAINING PROTEIN"/>
    <property type="match status" value="1"/>
</dbReference>
<keyword evidence="3" id="KW-1185">Reference proteome</keyword>
<organism evidence="2 3">
    <name type="scientific">Solanum bulbocastanum</name>
    <name type="common">Wild potato</name>
    <dbReference type="NCBI Taxonomy" id="147425"/>
    <lineage>
        <taxon>Eukaryota</taxon>
        <taxon>Viridiplantae</taxon>
        <taxon>Streptophyta</taxon>
        <taxon>Embryophyta</taxon>
        <taxon>Tracheophyta</taxon>
        <taxon>Spermatophyta</taxon>
        <taxon>Magnoliopsida</taxon>
        <taxon>eudicotyledons</taxon>
        <taxon>Gunneridae</taxon>
        <taxon>Pentapetalae</taxon>
        <taxon>asterids</taxon>
        <taxon>lamiids</taxon>
        <taxon>Solanales</taxon>
        <taxon>Solanaceae</taxon>
        <taxon>Solanoideae</taxon>
        <taxon>Solaneae</taxon>
        <taxon>Solanum</taxon>
    </lineage>
</organism>
<dbReference type="AlphaFoldDB" id="A0AAN8U4H6"/>
<dbReference type="InterPro" id="IPR024593">
    <property type="entry name" value="DUF3444"/>
</dbReference>
<dbReference type="Proteomes" id="UP001371456">
    <property type="component" value="Unassembled WGS sequence"/>
</dbReference>
<evidence type="ECO:0000313" key="2">
    <source>
        <dbReference type="EMBL" id="KAK6803349.1"/>
    </source>
</evidence>
<proteinExistence type="predicted"/>